<dbReference type="GeneTree" id="ENSGT00940000159343"/>
<dbReference type="Pfam" id="PF00307">
    <property type="entry name" value="CH"/>
    <property type="match status" value="2"/>
</dbReference>
<feature type="domain" description="Calponin-homology (CH)" evidence="7">
    <location>
        <begin position="38"/>
        <end position="142"/>
    </location>
</feature>
<evidence type="ECO:0008006" key="11">
    <source>
        <dbReference type="Google" id="ProtNLM"/>
    </source>
</evidence>
<dbReference type="SMART" id="SM00150">
    <property type="entry name" value="SPEC"/>
    <property type="match status" value="2"/>
</dbReference>
<gene>
    <name evidence="9" type="primary">ACTN4</name>
</gene>
<dbReference type="Pfam" id="PF08726">
    <property type="entry name" value="EFhand_Ca_insen"/>
    <property type="match status" value="1"/>
</dbReference>
<feature type="coiled-coil region" evidence="6">
    <location>
        <begin position="376"/>
        <end position="410"/>
    </location>
</feature>
<dbReference type="InterPro" id="IPR002017">
    <property type="entry name" value="Spectrin_repeat"/>
</dbReference>
<keyword evidence="2" id="KW-0479">Metal-binding</keyword>
<evidence type="ECO:0000313" key="9">
    <source>
        <dbReference type="Ensembl" id="ENSACLP00000050715.1"/>
    </source>
</evidence>
<evidence type="ECO:0000256" key="1">
    <source>
        <dbReference type="ARBA" id="ARBA00010255"/>
    </source>
</evidence>
<feature type="domain" description="Calponin-homology (CH)" evidence="7">
    <location>
        <begin position="151"/>
        <end position="257"/>
    </location>
</feature>
<evidence type="ECO:0000313" key="10">
    <source>
        <dbReference type="Proteomes" id="UP000265100"/>
    </source>
</evidence>
<dbReference type="SMART" id="SM00033">
    <property type="entry name" value="CH"/>
    <property type="match status" value="2"/>
</dbReference>
<evidence type="ECO:0000256" key="2">
    <source>
        <dbReference type="ARBA" id="ARBA00022723"/>
    </source>
</evidence>
<dbReference type="Ensembl" id="ENSACLT00000050080.1">
    <property type="protein sequence ID" value="ENSACLP00000050715.1"/>
    <property type="gene ID" value="ENSACLG00000014224.2"/>
</dbReference>
<evidence type="ECO:0000259" key="7">
    <source>
        <dbReference type="PROSITE" id="PS50021"/>
    </source>
</evidence>
<dbReference type="FunFam" id="1.10.238.10:FF:000004">
    <property type="entry name" value="Actinin alpha 1"/>
    <property type="match status" value="1"/>
</dbReference>
<organism evidence="9 10">
    <name type="scientific">Astatotilapia calliptera</name>
    <name type="common">Eastern happy</name>
    <name type="synonym">Chromis callipterus</name>
    <dbReference type="NCBI Taxonomy" id="8154"/>
    <lineage>
        <taxon>Eukaryota</taxon>
        <taxon>Metazoa</taxon>
        <taxon>Chordata</taxon>
        <taxon>Craniata</taxon>
        <taxon>Vertebrata</taxon>
        <taxon>Euteleostomi</taxon>
        <taxon>Actinopterygii</taxon>
        <taxon>Neopterygii</taxon>
        <taxon>Teleostei</taxon>
        <taxon>Neoteleostei</taxon>
        <taxon>Acanthomorphata</taxon>
        <taxon>Ovalentaria</taxon>
        <taxon>Cichlomorphae</taxon>
        <taxon>Cichliformes</taxon>
        <taxon>Cichlidae</taxon>
        <taxon>African cichlids</taxon>
        <taxon>Pseudocrenilabrinae</taxon>
        <taxon>Haplochromini</taxon>
        <taxon>Astatotilapia</taxon>
    </lineage>
</organism>
<dbReference type="CDD" id="cd00176">
    <property type="entry name" value="SPEC"/>
    <property type="match status" value="1"/>
</dbReference>
<dbReference type="Pfam" id="PF00435">
    <property type="entry name" value="Spectrin"/>
    <property type="match status" value="3"/>
</dbReference>
<dbReference type="SUPFAM" id="SSF46966">
    <property type="entry name" value="Spectrin repeat"/>
    <property type="match status" value="3"/>
</dbReference>
<keyword evidence="5" id="KW-0009">Actin-binding</keyword>
<dbReference type="Gene3D" id="1.10.418.10">
    <property type="entry name" value="Calponin-like domain"/>
    <property type="match status" value="2"/>
</dbReference>
<dbReference type="PROSITE" id="PS00019">
    <property type="entry name" value="ACTININ_1"/>
    <property type="match status" value="1"/>
</dbReference>
<dbReference type="InterPro" id="IPR001715">
    <property type="entry name" value="CH_dom"/>
</dbReference>
<dbReference type="CDD" id="cd00051">
    <property type="entry name" value="EFh"/>
    <property type="match status" value="1"/>
</dbReference>
<dbReference type="FunFam" id="1.10.418.10:FF:000001">
    <property type="entry name" value="Actinin alpha 1"/>
    <property type="match status" value="1"/>
</dbReference>
<comment type="similarity">
    <text evidence="1">Belongs to the alpha-actinin family.</text>
</comment>
<evidence type="ECO:0000256" key="6">
    <source>
        <dbReference type="SAM" id="Coils"/>
    </source>
</evidence>
<proteinExistence type="inferred from homology"/>
<dbReference type="PANTHER" id="PTHR11915">
    <property type="entry name" value="SPECTRIN/FILAMIN RELATED CYTOSKELETAL PROTEIN"/>
    <property type="match status" value="1"/>
</dbReference>
<dbReference type="Gene3D" id="1.10.238.10">
    <property type="entry name" value="EF-hand"/>
    <property type="match status" value="2"/>
</dbReference>
<dbReference type="PROSITE" id="PS50222">
    <property type="entry name" value="EF_HAND_2"/>
    <property type="match status" value="2"/>
</dbReference>
<dbReference type="PROSITE" id="PS00020">
    <property type="entry name" value="ACTININ_2"/>
    <property type="match status" value="1"/>
</dbReference>
<feature type="domain" description="EF-hand" evidence="8">
    <location>
        <begin position="729"/>
        <end position="762"/>
    </location>
</feature>
<dbReference type="PROSITE" id="PS50021">
    <property type="entry name" value="CH"/>
    <property type="match status" value="2"/>
</dbReference>
<dbReference type="Gene3D" id="1.20.58.60">
    <property type="match status" value="3"/>
</dbReference>
<dbReference type="Proteomes" id="UP000265100">
    <property type="component" value="Chromosome 14"/>
</dbReference>
<sequence>MVDYHAANNQSTVGGAQTYMEQENDWDRDLLLDPAWEKQQRKTFTAWCNSHLRKAGTQIENIEEDFRDGLKLMLLLEVISGERLPKPERGKMRVHKINNVNKALDFIASKGVKLVSIGAEEIVDGNAKMTLGMIWTIILRFAIQDISVEETSAKEGLLLWCQRKTAPYKNVNVQNFHISWKDGLAFNALIHRHRPDLIDYDSLRKDDPVTNLNNAFEVAEKHLDIPKMLDAEDIVNTARPDEKAIMTYVSSFYHAFSGAQKVPSEPTSTFNLLLLTRCCFLSSMATLCLDSQDAGFVGTLVTLAVCSQDINKAWHNLEGAEKGYEEWILSEIRRLERLEHLAVKFHQKCAIHESWTDGKEAMLTQKDYETCTLSEVKALLRKHEAFESDLAAHQDRVEQIAAIAQELNELDYYDAASVNARCQKICDQWDVLGALTHKRKESLERTEKQLESIDELYLEYAKRAAPFNNWMEGAMEDLQDMFIVHNIEEIQGLITAHEQFKSTLPEANKEREAIQSIQSEVQKIAQSNGIKLSSGNPYTSITPESINSKWEQAMAMVPLRDNALQEELNKQNSNDTLRATFATQANTVGAYIQAKMEEIGRISIEMNGTLEDQLTNLKEYQKSIISYTPEINKLEGYHQHIQEALIFDNQYTSYTMEHLRVGWEQLLTTIARTINEVENQILTRDAKGISQEQLYEYRASFNHFDKDHSGALMAEEFKACLISLGYDGEAEFNRIMGIVDPNGSGAVTFQAFIDFMSTETTDRDTADQVIASFKILAADKNYITADELRRELPPDQAEYCIARMAPYTGPDAVPGALDYMSFSTALYGESDL</sequence>
<dbReference type="InterPro" id="IPR036872">
    <property type="entry name" value="CH_dom_sf"/>
</dbReference>
<dbReference type="FunFam" id="1.10.418.10:FF:000005">
    <property type="entry name" value="Actinin alpha 4"/>
    <property type="match status" value="1"/>
</dbReference>
<dbReference type="InterPro" id="IPR001589">
    <property type="entry name" value="Actinin_actin-bd_CS"/>
</dbReference>
<reference evidence="9 10" key="1">
    <citation type="submission" date="2018-05" db="EMBL/GenBank/DDBJ databases">
        <authorList>
            <person name="Datahose"/>
        </authorList>
    </citation>
    <scope>NUCLEOTIDE SEQUENCE</scope>
</reference>
<evidence type="ECO:0000256" key="3">
    <source>
        <dbReference type="ARBA" id="ARBA00022737"/>
    </source>
</evidence>
<protein>
    <recommendedName>
        <fullName evidence="11">Actinin alpha 4</fullName>
    </recommendedName>
</protein>
<dbReference type="CDD" id="cd21214">
    <property type="entry name" value="CH_ACTN_rpt1"/>
    <property type="match status" value="1"/>
</dbReference>
<dbReference type="GO" id="GO:0003779">
    <property type="term" value="F:actin binding"/>
    <property type="evidence" value="ECO:0007669"/>
    <property type="project" value="UniProtKB-KW"/>
</dbReference>
<reference evidence="9" key="3">
    <citation type="submission" date="2025-08" db="UniProtKB">
        <authorList>
            <consortium name="Ensembl"/>
        </authorList>
    </citation>
    <scope>IDENTIFICATION</scope>
</reference>
<dbReference type="SMART" id="SM00054">
    <property type="entry name" value="EFh"/>
    <property type="match status" value="2"/>
</dbReference>
<dbReference type="Pfam" id="PF13499">
    <property type="entry name" value="EF-hand_7"/>
    <property type="match status" value="1"/>
</dbReference>
<feature type="domain" description="EF-hand" evidence="8">
    <location>
        <begin position="692"/>
        <end position="727"/>
    </location>
</feature>
<dbReference type="FunFam" id="1.20.58.60:FF:000003">
    <property type="entry name" value="Actinin, alpha 1"/>
    <property type="match status" value="1"/>
</dbReference>
<keyword evidence="3" id="KW-0677">Repeat</keyword>
<evidence type="ECO:0000256" key="4">
    <source>
        <dbReference type="ARBA" id="ARBA00022837"/>
    </source>
</evidence>
<dbReference type="SUPFAM" id="SSF47473">
    <property type="entry name" value="EF-hand"/>
    <property type="match status" value="1"/>
</dbReference>
<dbReference type="CDD" id="cd21216">
    <property type="entry name" value="CH_ACTN_rpt2"/>
    <property type="match status" value="1"/>
</dbReference>
<dbReference type="GO" id="GO:0005509">
    <property type="term" value="F:calcium ion binding"/>
    <property type="evidence" value="ECO:0007669"/>
    <property type="project" value="InterPro"/>
</dbReference>
<name>A0AAX7T3D7_ASTCA</name>
<keyword evidence="4" id="KW-0106">Calcium</keyword>
<keyword evidence="6" id="KW-0175">Coiled coil</keyword>
<dbReference type="InterPro" id="IPR018159">
    <property type="entry name" value="Spectrin/alpha-actinin"/>
</dbReference>
<accession>A0AAX7T3D7</accession>
<dbReference type="InterPro" id="IPR011992">
    <property type="entry name" value="EF-hand-dom_pair"/>
</dbReference>
<reference evidence="9" key="4">
    <citation type="submission" date="2025-09" db="UniProtKB">
        <authorList>
            <consortium name="Ensembl"/>
        </authorList>
    </citation>
    <scope>IDENTIFICATION</scope>
</reference>
<dbReference type="SUPFAM" id="SSF47576">
    <property type="entry name" value="Calponin-homology domain, CH-domain"/>
    <property type="match status" value="1"/>
</dbReference>
<evidence type="ECO:0000259" key="8">
    <source>
        <dbReference type="PROSITE" id="PS50222"/>
    </source>
</evidence>
<dbReference type="AlphaFoldDB" id="A0AAX7T3D7"/>
<dbReference type="InterPro" id="IPR014837">
    <property type="entry name" value="EF-hand_Ca_insen"/>
</dbReference>
<dbReference type="FunFam" id="1.20.58.60:FF:000004">
    <property type="entry name" value="Actinin alpha 1"/>
    <property type="match status" value="1"/>
</dbReference>
<evidence type="ECO:0000256" key="5">
    <source>
        <dbReference type="ARBA" id="ARBA00023203"/>
    </source>
</evidence>
<dbReference type="InterPro" id="IPR002048">
    <property type="entry name" value="EF_hand_dom"/>
</dbReference>
<dbReference type="FunFam" id="1.20.58.60:FF:000005">
    <property type="entry name" value="Actinin alpha 1"/>
    <property type="match status" value="1"/>
</dbReference>
<keyword evidence="10" id="KW-1185">Reference proteome</keyword>
<reference evidence="10" key="2">
    <citation type="submission" date="2023-03" db="EMBL/GenBank/DDBJ databases">
        <authorList>
            <consortium name="Wellcome Sanger Institute Data Sharing"/>
        </authorList>
    </citation>
    <scope>NUCLEOTIDE SEQUENCE [LARGE SCALE GENOMIC DNA]</scope>
</reference>
<dbReference type="SMART" id="SM01184">
    <property type="entry name" value="efhand_Ca_insen"/>
    <property type="match status" value="1"/>
</dbReference>